<dbReference type="GO" id="GO:0006310">
    <property type="term" value="P:DNA recombination"/>
    <property type="evidence" value="ECO:0007669"/>
    <property type="project" value="UniProtKB-KW"/>
</dbReference>
<comment type="cofactor">
    <cofactor evidence="1">
        <name>Mg(2+)</name>
        <dbReference type="ChEBI" id="CHEBI:18420"/>
    </cofactor>
</comment>
<proteinExistence type="inferred from homology"/>
<dbReference type="InterPro" id="IPR010285">
    <property type="entry name" value="DNA_helicase_pif1-like_DEAD"/>
</dbReference>
<organism evidence="3">
    <name type="scientific">Ananas comosus var. bracteatus</name>
    <name type="common">red pineapple</name>
    <dbReference type="NCBI Taxonomy" id="296719"/>
    <lineage>
        <taxon>Eukaryota</taxon>
        <taxon>Viridiplantae</taxon>
        <taxon>Streptophyta</taxon>
        <taxon>Embryophyta</taxon>
        <taxon>Tracheophyta</taxon>
        <taxon>Spermatophyta</taxon>
        <taxon>Magnoliopsida</taxon>
        <taxon>Liliopsida</taxon>
        <taxon>Poales</taxon>
        <taxon>Bromeliaceae</taxon>
        <taxon>Bromelioideae</taxon>
        <taxon>Ananas</taxon>
    </lineage>
</organism>
<keyword evidence="1" id="KW-0547">Nucleotide-binding</keyword>
<dbReference type="GO" id="GO:0000723">
    <property type="term" value="P:telomere maintenance"/>
    <property type="evidence" value="ECO:0007669"/>
    <property type="project" value="InterPro"/>
</dbReference>
<dbReference type="GO" id="GO:0006281">
    <property type="term" value="P:DNA repair"/>
    <property type="evidence" value="ECO:0007669"/>
    <property type="project" value="UniProtKB-KW"/>
</dbReference>
<name>A0A6V7PRR3_ANACO</name>
<comment type="catalytic activity">
    <reaction evidence="1">
        <text>ATP + H2O = ADP + phosphate + H(+)</text>
        <dbReference type="Rhea" id="RHEA:13065"/>
        <dbReference type="ChEBI" id="CHEBI:15377"/>
        <dbReference type="ChEBI" id="CHEBI:15378"/>
        <dbReference type="ChEBI" id="CHEBI:30616"/>
        <dbReference type="ChEBI" id="CHEBI:43474"/>
        <dbReference type="ChEBI" id="CHEBI:456216"/>
        <dbReference type="EC" id="5.6.2.3"/>
    </reaction>
</comment>
<dbReference type="AlphaFoldDB" id="A0A6V7PRR3"/>
<gene>
    <name evidence="3" type="ORF">CB5_LOCUS16604</name>
</gene>
<protein>
    <recommendedName>
        <fullName evidence="1">ATP-dependent DNA helicase</fullName>
        <ecNumber evidence="1">5.6.2.3</ecNumber>
    </recommendedName>
</protein>
<keyword evidence="1" id="KW-0347">Helicase</keyword>
<dbReference type="GO" id="GO:0043139">
    <property type="term" value="F:5'-3' DNA helicase activity"/>
    <property type="evidence" value="ECO:0007669"/>
    <property type="project" value="UniProtKB-EC"/>
</dbReference>
<keyword evidence="1" id="KW-0234">DNA repair</keyword>
<keyword evidence="1" id="KW-0378">Hydrolase</keyword>
<dbReference type="EC" id="5.6.2.3" evidence="1"/>
<reference evidence="3" key="1">
    <citation type="submission" date="2020-07" db="EMBL/GenBank/DDBJ databases">
        <authorList>
            <person name="Lin J."/>
        </authorList>
    </citation>
    <scope>NUCLEOTIDE SEQUENCE</scope>
</reference>
<feature type="domain" description="DNA helicase Pif1-like DEAD-box helicase" evidence="2">
    <location>
        <begin position="112"/>
        <end position="176"/>
    </location>
</feature>
<sequence>MLKVTASASFLKLPNHIPLLALLPFHRTILLLLLSQSRISLTRSITSLNSSTFATIAFLMVERSNPNPGPRIPPLQNLPAKLRRRLHVPDLREIGPDLLHDLELRDRERPRKVIVFCGDFKRVLPVVRKGSRAEIVNNCLVKSYLWPLMERLQLEENMRAKNDPNYCDFLLRVGDGIEHYVSDNMIEIPNEMLIPFDNIESSK</sequence>
<dbReference type="PANTHER" id="PTHR10492">
    <property type="match status" value="1"/>
</dbReference>
<evidence type="ECO:0000313" key="3">
    <source>
        <dbReference type="EMBL" id="CAD1833393.1"/>
    </source>
</evidence>
<keyword evidence="1" id="KW-0067">ATP-binding</keyword>
<accession>A0A6V7PRR3</accession>
<dbReference type="GO" id="GO:0016787">
    <property type="term" value="F:hydrolase activity"/>
    <property type="evidence" value="ECO:0007669"/>
    <property type="project" value="UniProtKB-KW"/>
</dbReference>
<comment type="similarity">
    <text evidence="1">Belongs to the helicase family.</text>
</comment>
<dbReference type="PANTHER" id="PTHR10492:SF57">
    <property type="entry name" value="ATP-DEPENDENT DNA HELICASE"/>
    <property type="match status" value="1"/>
</dbReference>
<keyword evidence="1" id="KW-0227">DNA damage</keyword>
<evidence type="ECO:0000259" key="2">
    <source>
        <dbReference type="Pfam" id="PF05970"/>
    </source>
</evidence>
<keyword evidence="1" id="KW-0233">DNA recombination</keyword>
<dbReference type="EMBL" id="LR862151">
    <property type="protein sequence ID" value="CAD1833393.1"/>
    <property type="molecule type" value="Genomic_DNA"/>
</dbReference>
<dbReference type="Pfam" id="PF05970">
    <property type="entry name" value="PIF1"/>
    <property type="match status" value="1"/>
</dbReference>
<dbReference type="GO" id="GO:0005524">
    <property type="term" value="F:ATP binding"/>
    <property type="evidence" value="ECO:0007669"/>
    <property type="project" value="UniProtKB-KW"/>
</dbReference>
<evidence type="ECO:0000256" key="1">
    <source>
        <dbReference type="RuleBase" id="RU363044"/>
    </source>
</evidence>